<dbReference type="InterPro" id="IPR050194">
    <property type="entry name" value="Glycosyltransferase_grp1"/>
</dbReference>
<dbReference type="Gene3D" id="3.40.50.2000">
    <property type="entry name" value="Glycogen Phosphorylase B"/>
    <property type="match status" value="2"/>
</dbReference>
<gene>
    <name evidence="2" type="ORF">ACFS5J_12535</name>
</gene>
<reference evidence="3" key="1">
    <citation type="journal article" date="2019" name="Int. J. Syst. Evol. Microbiol.">
        <title>The Global Catalogue of Microorganisms (GCM) 10K type strain sequencing project: providing services to taxonomists for standard genome sequencing and annotation.</title>
        <authorList>
            <consortium name="The Broad Institute Genomics Platform"/>
            <consortium name="The Broad Institute Genome Sequencing Center for Infectious Disease"/>
            <person name="Wu L."/>
            <person name="Ma J."/>
        </authorList>
    </citation>
    <scope>NUCLEOTIDE SEQUENCE [LARGE SCALE GENOMIC DNA]</scope>
    <source>
        <strain evidence="3">KCTC 22671</strain>
    </source>
</reference>
<dbReference type="InterPro" id="IPR001296">
    <property type="entry name" value="Glyco_trans_1"/>
</dbReference>
<accession>A0ABW5YR26</accession>
<dbReference type="EC" id="2.4.-.-" evidence="2"/>
<name>A0ABW5YR26_9FLAO</name>
<evidence type="ECO:0000313" key="3">
    <source>
        <dbReference type="Proteomes" id="UP001597534"/>
    </source>
</evidence>
<proteinExistence type="predicted"/>
<dbReference type="PANTHER" id="PTHR45947:SF3">
    <property type="entry name" value="SULFOQUINOVOSYL TRANSFERASE SQD2"/>
    <property type="match status" value="1"/>
</dbReference>
<evidence type="ECO:0000259" key="1">
    <source>
        <dbReference type="Pfam" id="PF00534"/>
    </source>
</evidence>
<organism evidence="2 3">
    <name type="scientific">Flavobacterium chuncheonense</name>
    <dbReference type="NCBI Taxonomy" id="2026653"/>
    <lineage>
        <taxon>Bacteria</taxon>
        <taxon>Pseudomonadati</taxon>
        <taxon>Bacteroidota</taxon>
        <taxon>Flavobacteriia</taxon>
        <taxon>Flavobacteriales</taxon>
        <taxon>Flavobacteriaceae</taxon>
        <taxon>Flavobacterium</taxon>
    </lineage>
</organism>
<dbReference type="SUPFAM" id="SSF53756">
    <property type="entry name" value="UDP-Glycosyltransferase/glycogen phosphorylase"/>
    <property type="match status" value="1"/>
</dbReference>
<keyword evidence="3" id="KW-1185">Reference proteome</keyword>
<dbReference type="Proteomes" id="UP001597534">
    <property type="component" value="Unassembled WGS sequence"/>
</dbReference>
<dbReference type="GO" id="GO:0016757">
    <property type="term" value="F:glycosyltransferase activity"/>
    <property type="evidence" value="ECO:0007669"/>
    <property type="project" value="UniProtKB-KW"/>
</dbReference>
<dbReference type="RefSeq" id="WP_379812565.1">
    <property type="nucleotide sequence ID" value="NZ_JBHUPC010000020.1"/>
</dbReference>
<evidence type="ECO:0000313" key="2">
    <source>
        <dbReference type="EMBL" id="MFD2892839.1"/>
    </source>
</evidence>
<comment type="caution">
    <text evidence="2">The sequence shown here is derived from an EMBL/GenBank/DDBJ whole genome shotgun (WGS) entry which is preliminary data.</text>
</comment>
<dbReference type="PANTHER" id="PTHR45947">
    <property type="entry name" value="SULFOQUINOVOSYL TRANSFERASE SQD2"/>
    <property type="match status" value="1"/>
</dbReference>
<keyword evidence="2" id="KW-0328">Glycosyltransferase</keyword>
<dbReference type="EMBL" id="JBHUPC010000020">
    <property type="protein sequence ID" value="MFD2892839.1"/>
    <property type="molecule type" value="Genomic_DNA"/>
</dbReference>
<sequence>MKVLLINNFSQSLVLGGVENYLLELIQYATKDKNIEFLWYGNDSKKVNWIQKFYNNKSTKEIKKLIDDFKPDVIHCFNIGSTITPHFMRYAKNKNITILYSFRDYYYICPKSYMLTYDGKIIKEHNSALECIFYHHPKRNIVFDSLRYLKQQYHKKFLNKYVSYFLTPSDNLTDAVKKHFHLEGKTLANPCLLDNSENINTSTSNHILFVGRIEPEKGLITLLKAFKVVTQKFPKEKLVIAGEGTQLEQLEHFKQQHQLTQVEFVGNQNREQLKTLYANAKFVVLPSEFLESYGNTVLEAFSFSKTVIASDLVGIKNQIINSNSGLIYTHNNSKALQKSMQELIKNEQLRKELESNAYTYSKTQSMENHYKNLKIIYNNLLLSN</sequence>
<dbReference type="Pfam" id="PF00534">
    <property type="entry name" value="Glycos_transf_1"/>
    <property type="match status" value="1"/>
</dbReference>
<protein>
    <submittedName>
        <fullName evidence="2">Glycosyltransferase family 4 protein</fullName>
        <ecNumber evidence="2">2.4.-.-</ecNumber>
    </submittedName>
</protein>
<dbReference type="CDD" id="cd03801">
    <property type="entry name" value="GT4_PimA-like"/>
    <property type="match status" value="1"/>
</dbReference>
<feature type="domain" description="Glycosyl transferase family 1" evidence="1">
    <location>
        <begin position="202"/>
        <end position="358"/>
    </location>
</feature>
<keyword evidence="2" id="KW-0808">Transferase</keyword>